<proteinExistence type="predicted"/>
<evidence type="ECO:0000313" key="3">
    <source>
        <dbReference type="Proteomes" id="UP001597135"/>
    </source>
</evidence>
<name>A0ABW3ZMM4_9RHOB</name>
<dbReference type="EMBL" id="JBHTMU010000049">
    <property type="protein sequence ID" value="MFD1344406.1"/>
    <property type="molecule type" value="Genomic_DNA"/>
</dbReference>
<organism evidence="2 3">
    <name type="scientific">Litorisediminicola beolgyonensis</name>
    <dbReference type="NCBI Taxonomy" id="1173614"/>
    <lineage>
        <taxon>Bacteria</taxon>
        <taxon>Pseudomonadati</taxon>
        <taxon>Pseudomonadota</taxon>
        <taxon>Alphaproteobacteria</taxon>
        <taxon>Rhodobacterales</taxon>
        <taxon>Paracoccaceae</taxon>
        <taxon>Litorisediminicola</taxon>
    </lineage>
</organism>
<dbReference type="SUPFAM" id="SSF74653">
    <property type="entry name" value="TolA/TonB C-terminal domain"/>
    <property type="match status" value="1"/>
</dbReference>
<keyword evidence="3" id="KW-1185">Reference proteome</keyword>
<dbReference type="RefSeq" id="WP_386805987.1">
    <property type="nucleotide sequence ID" value="NZ_JBHTMU010000049.1"/>
</dbReference>
<reference evidence="3" key="1">
    <citation type="journal article" date="2019" name="Int. J. Syst. Evol. Microbiol.">
        <title>The Global Catalogue of Microorganisms (GCM) 10K type strain sequencing project: providing services to taxonomists for standard genome sequencing and annotation.</title>
        <authorList>
            <consortium name="The Broad Institute Genomics Platform"/>
            <consortium name="The Broad Institute Genome Sequencing Center for Infectious Disease"/>
            <person name="Wu L."/>
            <person name="Ma J."/>
        </authorList>
    </citation>
    <scope>NUCLEOTIDE SEQUENCE [LARGE SCALE GENOMIC DNA]</scope>
    <source>
        <strain evidence="3">CCUG 62953</strain>
    </source>
</reference>
<accession>A0ABW3ZMM4</accession>
<evidence type="ECO:0000256" key="1">
    <source>
        <dbReference type="SAM" id="MobiDB-lite"/>
    </source>
</evidence>
<feature type="region of interest" description="Disordered" evidence="1">
    <location>
        <begin position="27"/>
        <end position="47"/>
    </location>
</feature>
<dbReference type="Gene3D" id="3.30.1150.10">
    <property type="match status" value="1"/>
</dbReference>
<feature type="non-terminal residue" evidence="2">
    <location>
        <position position="1"/>
    </location>
</feature>
<comment type="caution">
    <text evidence="2">The sequence shown here is derived from an EMBL/GenBank/DDBJ whole genome shotgun (WGS) entry which is preliminary data.</text>
</comment>
<gene>
    <name evidence="2" type="ORF">ACFQ4E_18395</name>
</gene>
<evidence type="ECO:0000313" key="2">
    <source>
        <dbReference type="EMBL" id="MFD1344406.1"/>
    </source>
</evidence>
<protein>
    <submittedName>
        <fullName evidence="2">Cell envelope integrity protein TolA</fullName>
    </submittedName>
</protein>
<sequence>EPEPRPEPEPERAPVADAVADAVAEALASGGTTNPQPDLPVGPPMTAGEKDALRVAVQRCWVVDVGSQSANVTVEVGMDMSQDGTVQSGSIRLISSAGGSGSAVETAFQAARRAILRCQQGGYPLPPEKFAQWKEIVMTFDPSGMRVR</sequence>
<dbReference type="Proteomes" id="UP001597135">
    <property type="component" value="Unassembled WGS sequence"/>
</dbReference>